<gene>
    <name evidence="2" type="ORF">AFUS01_LOCUS29655</name>
</gene>
<feature type="region of interest" description="Disordered" evidence="1">
    <location>
        <begin position="1"/>
        <end position="21"/>
    </location>
</feature>
<proteinExistence type="predicted"/>
<name>A0A8J2PEX6_9HEXA</name>
<evidence type="ECO:0000256" key="1">
    <source>
        <dbReference type="SAM" id="MobiDB-lite"/>
    </source>
</evidence>
<dbReference type="Proteomes" id="UP000708208">
    <property type="component" value="Unassembled WGS sequence"/>
</dbReference>
<reference evidence="2" key="1">
    <citation type="submission" date="2021-06" db="EMBL/GenBank/DDBJ databases">
        <authorList>
            <person name="Hodson N. C."/>
            <person name="Mongue J. A."/>
            <person name="Jaron S. K."/>
        </authorList>
    </citation>
    <scope>NUCLEOTIDE SEQUENCE</scope>
</reference>
<protein>
    <submittedName>
        <fullName evidence="2">Uncharacterized protein</fullName>
    </submittedName>
</protein>
<keyword evidence="3" id="KW-1185">Reference proteome</keyword>
<dbReference type="EMBL" id="CAJVCH010441774">
    <property type="protein sequence ID" value="CAG7819193.1"/>
    <property type="molecule type" value="Genomic_DNA"/>
</dbReference>
<dbReference type="AlphaFoldDB" id="A0A8J2PEX6"/>
<feature type="non-terminal residue" evidence="2">
    <location>
        <position position="1"/>
    </location>
</feature>
<evidence type="ECO:0000313" key="3">
    <source>
        <dbReference type="Proteomes" id="UP000708208"/>
    </source>
</evidence>
<comment type="caution">
    <text evidence="2">The sequence shown here is derived from an EMBL/GenBank/DDBJ whole genome shotgun (WGS) entry which is preliminary data.</text>
</comment>
<evidence type="ECO:0000313" key="2">
    <source>
        <dbReference type="EMBL" id="CAG7819193.1"/>
    </source>
</evidence>
<sequence>KNIRSPGKFGQRHSQLPEPQK</sequence>
<accession>A0A8J2PEX6</accession>
<organism evidence="2 3">
    <name type="scientific">Allacma fusca</name>
    <dbReference type="NCBI Taxonomy" id="39272"/>
    <lineage>
        <taxon>Eukaryota</taxon>
        <taxon>Metazoa</taxon>
        <taxon>Ecdysozoa</taxon>
        <taxon>Arthropoda</taxon>
        <taxon>Hexapoda</taxon>
        <taxon>Collembola</taxon>
        <taxon>Symphypleona</taxon>
        <taxon>Sminthuridae</taxon>
        <taxon>Allacma</taxon>
    </lineage>
</organism>